<evidence type="ECO:0000313" key="1">
    <source>
        <dbReference type="EMBL" id="HIS24701.1"/>
    </source>
</evidence>
<reference evidence="1" key="1">
    <citation type="submission" date="2020-10" db="EMBL/GenBank/DDBJ databases">
        <authorList>
            <person name="Gilroy R."/>
        </authorList>
    </citation>
    <scope>NUCLEOTIDE SEQUENCE</scope>
    <source>
        <strain evidence="1">CHK157-1446</strain>
    </source>
</reference>
<organism evidence="1 2">
    <name type="scientific">Candidatus Faeciplasma gallinarum</name>
    <dbReference type="NCBI Taxonomy" id="2840799"/>
    <lineage>
        <taxon>Bacteria</taxon>
        <taxon>Bacillati</taxon>
        <taxon>Bacillota</taxon>
        <taxon>Clostridia</taxon>
        <taxon>Eubacteriales</taxon>
        <taxon>Oscillospiraceae</taxon>
        <taxon>Oscillospiraceae incertae sedis</taxon>
        <taxon>Candidatus Faeciplasma</taxon>
    </lineage>
</organism>
<dbReference type="Proteomes" id="UP000823982">
    <property type="component" value="Unassembled WGS sequence"/>
</dbReference>
<evidence type="ECO:0000313" key="2">
    <source>
        <dbReference type="Proteomes" id="UP000823982"/>
    </source>
</evidence>
<accession>A0A9D1ENZ0</accession>
<dbReference type="EMBL" id="DVIR01000042">
    <property type="protein sequence ID" value="HIS24701.1"/>
    <property type="molecule type" value="Genomic_DNA"/>
</dbReference>
<evidence type="ECO:0008006" key="3">
    <source>
        <dbReference type="Google" id="ProtNLM"/>
    </source>
</evidence>
<proteinExistence type="predicted"/>
<comment type="caution">
    <text evidence="1">The sequence shown here is derived from an EMBL/GenBank/DDBJ whole genome shotgun (WGS) entry which is preliminary data.</text>
</comment>
<protein>
    <recommendedName>
        <fullName evidence="3">YolD-like family protein</fullName>
    </recommendedName>
</protein>
<sequence length="140" mass="15959">MTGKDGKYEDIINLAHHTSKTHAKMSMHDRAAQFASFAALTGYDDEIKETARLTDNKEELDDFTKYMLDSKIRQLLSRIKQRPIVTVSYFVEDEKKAGGRYVTMTARLRSIDEYNRELIFENGAAVPLDDVAGLECDAFE</sequence>
<gene>
    <name evidence="1" type="ORF">IAD01_04775</name>
</gene>
<dbReference type="AlphaFoldDB" id="A0A9D1ENZ0"/>
<name>A0A9D1ENZ0_9FIRM</name>
<reference evidence="1" key="2">
    <citation type="journal article" date="2021" name="PeerJ">
        <title>Extensive microbial diversity within the chicken gut microbiome revealed by metagenomics and culture.</title>
        <authorList>
            <person name="Gilroy R."/>
            <person name="Ravi A."/>
            <person name="Getino M."/>
            <person name="Pursley I."/>
            <person name="Horton D.L."/>
            <person name="Alikhan N.F."/>
            <person name="Baker D."/>
            <person name="Gharbi K."/>
            <person name="Hall N."/>
            <person name="Watson M."/>
            <person name="Adriaenssens E.M."/>
            <person name="Foster-Nyarko E."/>
            <person name="Jarju S."/>
            <person name="Secka A."/>
            <person name="Antonio M."/>
            <person name="Oren A."/>
            <person name="Chaudhuri R.R."/>
            <person name="La Ragione R."/>
            <person name="Hildebrand F."/>
            <person name="Pallen M.J."/>
        </authorList>
    </citation>
    <scope>NUCLEOTIDE SEQUENCE</scope>
    <source>
        <strain evidence="1">CHK157-1446</strain>
    </source>
</reference>